<dbReference type="PANTHER" id="PTHR30055">
    <property type="entry name" value="HTH-TYPE TRANSCRIPTIONAL REGULATOR RUTR"/>
    <property type="match status" value="1"/>
</dbReference>
<dbReference type="InterPro" id="IPR036271">
    <property type="entry name" value="Tet_transcr_reg_TetR-rel_C_sf"/>
</dbReference>
<keyword evidence="7" id="KW-1185">Reference proteome</keyword>
<dbReference type="Gene3D" id="1.10.357.10">
    <property type="entry name" value="Tetracycline Repressor, domain 2"/>
    <property type="match status" value="1"/>
</dbReference>
<keyword evidence="1" id="KW-0805">Transcription regulation</keyword>
<dbReference type="GO" id="GO:0000976">
    <property type="term" value="F:transcription cis-regulatory region binding"/>
    <property type="evidence" value="ECO:0007669"/>
    <property type="project" value="TreeGrafter"/>
</dbReference>
<dbReference type="PROSITE" id="PS50977">
    <property type="entry name" value="HTH_TETR_2"/>
    <property type="match status" value="1"/>
</dbReference>
<evidence type="ECO:0000256" key="1">
    <source>
        <dbReference type="ARBA" id="ARBA00023015"/>
    </source>
</evidence>
<dbReference type="AlphaFoldDB" id="A0A7W4ULI9"/>
<evidence type="ECO:0000256" key="3">
    <source>
        <dbReference type="ARBA" id="ARBA00023163"/>
    </source>
</evidence>
<evidence type="ECO:0000313" key="7">
    <source>
        <dbReference type="Proteomes" id="UP000545286"/>
    </source>
</evidence>
<evidence type="ECO:0000256" key="2">
    <source>
        <dbReference type="ARBA" id="ARBA00023125"/>
    </source>
</evidence>
<protein>
    <submittedName>
        <fullName evidence="6">AcrR family transcriptional regulator</fullName>
    </submittedName>
</protein>
<dbReference type="OrthoDB" id="116659at2"/>
<dbReference type="RefSeq" id="WP_082805728.1">
    <property type="nucleotide sequence ID" value="NZ_CZJY01000065.1"/>
</dbReference>
<evidence type="ECO:0000313" key="6">
    <source>
        <dbReference type="EMBL" id="MBB2956189.1"/>
    </source>
</evidence>
<name>A0A7W4ULI9_9MICO</name>
<dbReference type="Pfam" id="PF17931">
    <property type="entry name" value="TetR_C_23"/>
    <property type="match status" value="1"/>
</dbReference>
<proteinExistence type="predicted"/>
<dbReference type="InterPro" id="IPR050109">
    <property type="entry name" value="HTH-type_TetR-like_transc_reg"/>
</dbReference>
<comment type="caution">
    <text evidence="6">The sequence shown here is derived from an EMBL/GenBank/DDBJ whole genome shotgun (WGS) entry which is preliminary data.</text>
</comment>
<evidence type="ECO:0000256" key="4">
    <source>
        <dbReference type="PROSITE-ProRule" id="PRU00335"/>
    </source>
</evidence>
<organism evidence="6 7">
    <name type="scientific">Pseudoclavibacter helvolus</name>
    <dbReference type="NCBI Taxonomy" id="255205"/>
    <lineage>
        <taxon>Bacteria</taxon>
        <taxon>Bacillati</taxon>
        <taxon>Actinomycetota</taxon>
        <taxon>Actinomycetes</taxon>
        <taxon>Micrococcales</taxon>
        <taxon>Microbacteriaceae</taxon>
        <taxon>Pseudoclavibacter</taxon>
    </lineage>
</organism>
<dbReference type="InterPro" id="IPR009057">
    <property type="entry name" value="Homeodomain-like_sf"/>
</dbReference>
<dbReference type="SUPFAM" id="SSF48498">
    <property type="entry name" value="Tetracyclin repressor-like, C-terminal domain"/>
    <property type="match status" value="1"/>
</dbReference>
<dbReference type="Proteomes" id="UP000545286">
    <property type="component" value="Unassembled WGS sequence"/>
</dbReference>
<gene>
    <name evidence="6" type="ORF">FHX72_000301</name>
</gene>
<reference evidence="6 7" key="1">
    <citation type="submission" date="2020-08" db="EMBL/GenBank/DDBJ databases">
        <title>Sequencing the genomes of 1000 actinobacteria strains.</title>
        <authorList>
            <person name="Klenk H.-P."/>
        </authorList>
    </citation>
    <scope>NUCLEOTIDE SEQUENCE [LARGE SCALE GENOMIC DNA]</scope>
    <source>
        <strain evidence="6 7">DSM 20419</strain>
    </source>
</reference>
<dbReference type="Pfam" id="PF00440">
    <property type="entry name" value="TetR_N"/>
    <property type="match status" value="1"/>
</dbReference>
<keyword evidence="2 4" id="KW-0238">DNA-binding</keyword>
<dbReference type="PANTHER" id="PTHR30055:SF234">
    <property type="entry name" value="HTH-TYPE TRANSCRIPTIONAL REGULATOR BETI"/>
    <property type="match status" value="1"/>
</dbReference>
<feature type="DNA-binding region" description="H-T-H motif" evidence="4">
    <location>
        <begin position="61"/>
        <end position="80"/>
    </location>
</feature>
<feature type="domain" description="HTH tetR-type" evidence="5">
    <location>
        <begin position="38"/>
        <end position="98"/>
    </location>
</feature>
<dbReference type="EMBL" id="JACHWJ010000001">
    <property type="protein sequence ID" value="MBB2956189.1"/>
    <property type="molecule type" value="Genomic_DNA"/>
</dbReference>
<dbReference type="InterPro" id="IPR001647">
    <property type="entry name" value="HTH_TetR"/>
</dbReference>
<dbReference type="PRINTS" id="PR00455">
    <property type="entry name" value="HTHTETR"/>
</dbReference>
<dbReference type="InterPro" id="IPR041673">
    <property type="entry name" value="TetR_C_23"/>
</dbReference>
<sequence length="250" mass="27573">MFSFENDGLDGVDQLDQLDQLDGQNGETSQAAQPSKRERTRALIRDVALRSFRERGYDATTVRRIAEEAGVSVGTTNYHFATKNHLVQELYLDVQEAHSGAALPQLEGVRDLVDRLAIVYRTGLEQLEPYHSHAPEFLAASVSPRSPINPLSEESAPALAVIRGLFERAVEGAKSPLPDEFRAGLPQALVLSHLLLALLWVYDSSPGRERTRGILDRALNLLRMTLPLTRIPVVRAPLRELLALAGAIRA</sequence>
<evidence type="ECO:0000259" key="5">
    <source>
        <dbReference type="PROSITE" id="PS50977"/>
    </source>
</evidence>
<dbReference type="SUPFAM" id="SSF46689">
    <property type="entry name" value="Homeodomain-like"/>
    <property type="match status" value="1"/>
</dbReference>
<accession>A0A7W4ULI9</accession>
<dbReference type="GO" id="GO:0003700">
    <property type="term" value="F:DNA-binding transcription factor activity"/>
    <property type="evidence" value="ECO:0007669"/>
    <property type="project" value="TreeGrafter"/>
</dbReference>
<keyword evidence="3" id="KW-0804">Transcription</keyword>